<proteinExistence type="predicted"/>
<dbReference type="EMBL" id="VFPQ01000001">
    <property type="protein sequence ID" value="TQM76271.1"/>
    <property type="molecule type" value="Genomic_DNA"/>
</dbReference>
<dbReference type="RefSeq" id="WP_142260177.1">
    <property type="nucleotide sequence ID" value="NZ_BMPV01000001.1"/>
</dbReference>
<dbReference type="Pfam" id="PF09423">
    <property type="entry name" value="PhoD"/>
    <property type="match status" value="1"/>
</dbReference>
<dbReference type="CDD" id="cd07389">
    <property type="entry name" value="MPP_PhoD"/>
    <property type="match status" value="1"/>
</dbReference>
<dbReference type="InterPro" id="IPR038607">
    <property type="entry name" value="PhoD-like_sf"/>
</dbReference>
<dbReference type="SUPFAM" id="SSF56300">
    <property type="entry name" value="Metallo-dependent phosphatases"/>
    <property type="match status" value="1"/>
</dbReference>
<evidence type="ECO:0000259" key="1">
    <source>
        <dbReference type="Pfam" id="PF09423"/>
    </source>
</evidence>
<reference evidence="3 4" key="1">
    <citation type="submission" date="2019-06" db="EMBL/GenBank/DDBJ databases">
        <title>Sequencing the genomes of 1000 actinobacteria strains.</title>
        <authorList>
            <person name="Klenk H.-P."/>
        </authorList>
    </citation>
    <scope>NUCLEOTIDE SEQUENCE [LARGE SCALE GENOMIC DNA]</scope>
    <source>
        <strain evidence="3 4">DSM 43186</strain>
    </source>
</reference>
<sequence length="544" mass="60655">MSAELVVGPMTRYADATRVSIWVETSEPCTVTVEAGQVRGEERTFTVHGHHYAIVDLDGLRRAVPYTVALDGVRVWPRDDGTPPSLARPVAEARRLLFGSCRTSVPHDARHVLSHGVDVLGAYGRRLRETPEDEWPAMLLLLGDQVYADEPSEAMLEFIRARRDGEPRDEVADFEDYAELYRQAWTDPDMRWLLSTLPTAMIFDDHDVRDDWNTSAAWRAEMAKVEWWPRRIVAALGAYYVYQHLGNLSPEERAADPVYAELRSGDGDRGAVLDAYAARADAEPAAVRWSHARDIGRVRLLVLDTRAARVLDPGARRMLDDEEWEWATGQLTGDVDHLVVCSSIPVLLPSGIHHVEAWNEALADGAWGPRVARWSERLRQAIDLEHWAAFRRSFEALTRRLAEVADGAHGAPPATILLLSGDVHYSYLAKARRRPIYQIVCSPIRNPLSRTLRLANVVASFGVAGLAGGLLARLARLPRPPYRWKIVKGPWFHNAVGTLDLAGREATVRWHTAGPATDTVSEIAEARLAPGRVRPASRRAVPRG</sequence>
<dbReference type="InterPro" id="IPR056702">
    <property type="entry name" value="DUF7800"/>
</dbReference>
<dbReference type="Gene3D" id="3.60.21.70">
    <property type="entry name" value="PhoD-like phosphatase"/>
    <property type="match status" value="1"/>
</dbReference>
<dbReference type="Pfam" id="PF25077">
    <property type="entry name" value="DUF7800"/>
    <property type="match status" value="1"/>
</dbReference>
<dbReference type="OrthoDB" id="9795624at2"/>
<dbReference type="AlphaFoldDB" id="A0A543J0C1"/>
<protein>
    <submittedName>
        <fullName evidence="3">PhoD-like phosphatase</fullName>
    </submittedName>
</protein>
<dbReference type="PANTHER" id="PTHR37031:SF2">
    <property type="entry name" value="PHOD-LIKE PHOSPHATASE METALLOPHOSPHATASE DOMAIN-CONTAINING PROTEIN"/>
    <property type="match status" value="1"/>
</dbReference>
<gene>
    <name evidence="3" type="ORF">FHX40_3004</name>
</gene>
<comment type="caution">
    <text evidence="3">The sequence shown here is derived from an EMBL/GenBank/DDBJ whole genome shotgun (WGS) entry which is preliminary data.</text>
</comment>
<evidence type="ECO:0000313" key="3">
    <source>
        <dbReference type="EMBL" id="TQM76271.1"/>
    </source>
</evidence>
<organism evidence="3 4">
    <name type="scientific">Thermopolyspora flexuosa</name>
    <dbReference type="NCBI Taxonomy" id="103836"/>
    <lineage>
        <taxon>Bacteria</taxon>
        <taxon>Bacillati</taxon>
        <taxon>Actinomycetota</taxon>
        <taxon>Actinomycetes</taxon>
        <taxon>Streptosporangiales</taxon>
        <taxon>Streptosporangiaceae</taxon>
        <taxon>Thermopolyspora</taxon>
    </lineage>
</organism>
<feature type="domain" description="PhoD-like phosphatase metallophosphatase" evidence="1">
    <location>
        <begin position="135"/>
        <end position="431"/>
    </location>
</feature>
<dbReference type="Proteomes" id="UP000319213">
    <property type="component" value="Unassembled WGS sequence"/>
</dbReference>
<evidence type="ECO:0000259" key="2">
    <source>
        <dbReference type="Pfam" id="PF25077"/>
    </source>
</evidence>
<keyword evidence="4" id="KW-1185">Reference proteome</keyword>
<dbReference type="PANTHER" id="PTHR37031">
    <property type="entry name" value="METALLOPHOSPHATASE BINDING DOMAIN PROTEIN"/>
    <property type="match status" value="1"/>
</dbReference>
<dbReference type="InterPro" id="IPR029052">
    <property type="entry name" value="Metallo-depent_PP-like"/>
</dbReference>
<dbReference type="InterPro" id="IPR018946">
    <property type="entry name" value="PhoD-like_MPP"/>
</dbReference>
<evidence type="ECO:0000313" key="4">
    <source>
        <dbReference type="Proteomes" id="UP000319213"/>
    </source>
</evidence>
<accession>A0A543J0C1</accession>
<feature type="domain" description="DUF7800" evidence="2">
    <location>
        <begin position="3"/>
        <end position="84"/>
    </location>
</feature>
<name>A0A543J0C1_9ACTN</name>